<dbReference type="EMBL" id="JACGCM010000597">
    <property type="protein sequence ID" value="KAF6170247.1"/>
    <property type="molecule type" value="Genomic_DNA"/>
</dbReference>
<name>A0A7J7NSR6_9MAGN</name>
<dbReference type="Proteomes" id="UP000541444">
    <property type="component" value="Unassembled WGS sequence"/>
</dbReference>
<evidence type="ECO:0000313" key="1">
    <source>
        <dbReference type="EMBL" id="KAF6170247.1"/>
    </source>
</evidence>
<proteinExistence type="predicted"/>
<evidence type="ECO:0000313" key="2">
    <source>
        <dbReference type="Proteomes" id="UP000541444"/>
    </source>
</evidence>
<gene>
    <name evidence="1" type="ORF">GIB67_035352</name>
</gene>
<dbReference type="AlphaFoldDB" id="A0A7J7NSR6"/>
<organism evidence="1 2">
    <name type="scientific">Kingdonia uniflora</name>
    <dbReference type="NCBI Taxonomy" id="39325"/>
    <lineage>
        <taxon>Eukaryota</taxon>
        <taxon>Viridiplantae</taxon>
        <taxon>Streptophyta</taxon>
        <taxon>Embryophyta</taxon>
        <taxon>Tracheophyta</taxon>
        <taxon>Spermatophyta</taxon>
        <taxon>Magnoliopsida</taxon>
        <taxon>Ranunculales</taxon>
        <taxon>Circaeasteraceae</taxon>
        <taxon>Kingdonia</taxon>
    </lineage>
</organism>
<feature type="non-terminal residue" evidence="1">
    <location>
        <position position="1"/>
    </location>
</feature>
<comment type="caution">
    <text evidence="1">The sequence shown here is derived from an EMBL/GenBank/DDBJ whole genome shotgun (WGS) entry which is preliminary data.</text>
</comment>
<sequence length="52" mass="6177">MTRRSWAKFQEISRLVRTGQEVVRTNHPQRKKFQGTCQLVRATTNVVRTTFK</sequence>
<protein>
    <submittedName>
        <fullName evidence="1">Uncharacterized protein</fullName>
    </submittedName>
</protein>
<reference evidence="1 2" key="1">
    <citation type="journal article" date="2020" name="IScience">
        <title>Genome Sequencing of the Endangered Kingdonia uniflora (Circaeasteraceae, Ranunculales) Reveals Potential Mechanisms of Evolutionary Specialization.</title>
        <authorList>
            <person name="Sun Y."/>
            <person name="Deng T."/>
            <person name="Zhang A."/>
            <person name="Moore M.J."/>
            <person name="Landis J.B."/>
            <person name="Lin N."/>
            <person name="Zhang H."/>
            <person name="Zhang X."/>
            <person name="Huang J."/>
            <person name="Zhang X."/>
            <person name="Sun H."/>
            <person name="Wang H."/>
        </authorList>
    </citation>
    <scope>NUCLEOTIDE SEQUENCE [LARGE SCALE GENOMIC DNA]</scope>
    <source>
        <strain evidence="1">TB1705</strain>
        <tissue evidence="1">Leaf</tissue>
    </source>
</reference>
<accession>A0A7J7NSR6</accession>
<keyword evidence="2" id="KW-1185">Reference proteome</keyword>